<dbReference type="InterPro" id="IPR051682">
    <property type="entry name" value="Mito_Persulfide_Diox"/>
</dbReference>
<dbReference type="Gene3D" id="3.60.15.10">
    <property type="entry name" value="Ribonuclease Z/Hydroxyacylglutathione hydrolase-like"/>
    <property type="match status" value="1"/>
</dbReference>
<dbReference type="SUPFAM" id="SSF56281">
    <property type="entry name" value="Metallo-hydrolase/oxidoreductase"/>
    <property type="match status" value="1"/>
</dbReference>
<dbReference type="InterPro" id="IPR044528">
    <property type="entry name" value="POD-like_MBL-fold"/>
</dbReference>
<dbReference type="CDD" id="cd07724">
    <property type="entry name" value="POD-like_MBL-fold"/>
    <property type="match status" value="1"/>
</dbReference>
<organism evidence="3 4">
    <name type="scientific">Periconia macrospinosa</name>
    <dbReference type="NCBI Taxonomy" id="97972"/>
    <lineage>
        <taxon>Eukaryota</taxon>
        <taxon>Fungi</taxon>
        <taxon>Dikarya</taxon>
        <taxon>Ascomycota</taxon>
        <taxon>Pezizomycotina</taxon>
        <taxon>Dothideomycetes</taxon>
        <taxon>Pleosporomycetidae</taxon>
        <taxon>Pleosporales</taxon>
        <taxon>Massarineae</taxon>
        <taxon>Periconiaceae</taxon>
        <taxon>Periconia</taxon>
    </lineage>
</organism>
<dbReference type="AlphaFoldDB" id="A0A2V1DBA7"/>
<dbReference type="GO" id="GO:0006749">
    <property type="term" value="P:glutathione metabolic process"/>
    <property type="evidence" value="ECO:0007669"/>
    <property type="project" value="InterPro"/>
</dbReference>
<dbReference type="InterPro" id="IPR036866">
    <property type="entry name" value="RibonucZ/Hydroxyglut_hydro"/>
</dbReference>
<dbReference type="PANTHER" id="PTHR43084:SF1">
    <property type="entry name" value="PERSULFIDE DIOXYGENASE ETHE1, MITOCHONDRIAL"/>
    <property type="match status" value="1"/>
</dbReference>
<dbReference type="OrthoDB" id="449487at2759"/>
<dbReference type="EMBL" id="KZ805500">
    <property type="protein sequence ID" value="PVH95325.1"/>
    <property type="molecule type" value="Genomic_DNA"/>
</dbReference>
<keyword evidence="1" id="KW-0479">Metal-binding</keyword>
<gene>
    <name evidence="3" type="ORF">DM02DRAFT_617975</name>
</gene>
<feature type="domain" description="Metallo-beta-lactamase" evidence="2">
    <location>
        <begin position="26"/>
        <end position="220"/>
    </location>
</feature>
<proteinExistence type="predicted"/>
<sequence>MQSLHTTSFRKPSDPVVHDIFDKATGSWQYVAVDPISSRAVIIDPVLNFDPVTAKFWTESADRILAIVNENGYKVDMILETHVHADHITAASYLQHTLGRNEGIQVPICIGSRIKAIQKLFGEKYNIPPEEYEGAFDKKWDDDEVFKIGMLTAQAIHLPGHTPDHMGYKIGDDVFVGDSVFYMDIGSARADFPGGSAQSVFDSCHKLFSLPDHTRIWSGHDYPPTGRDEPRSCTTVRQQKEENKHLIIGTSKESFVQQRRQRDETLAAPRLMHQSLQMNIRAGRLPEETKSGERMLVIPLRTDMSW</sequence>
<evidence type="ECO:0000313" key="4">
    <source>
        <dbReference type="Proteomes" id="UP000244855"/>
    </source>
</evidence>
<evidence type="ECO:0000313" key="3">
    <source>
        <dbReference type="EMBL" id="PVH95325.1"/>
    </source>
</evidence>
<evidence type="ECO:0000259" key="2">
    <source>
        <dbReference type="SMART" id="SM00849"/>
    </source>
</evidence>
<dbReference type="GO" id="GO:0046872">
    <property type="term" value="F:metal ion binding"/>
    <property type="evidence" value="ECO:0007669"/>
    <property type="project" value="UniProtKB-KW"/>
</dbReference>
<name>A0A2V1DBA7_9PLEO</name>
<reference evidence="3 4" key="1">
    <citation type="journal article" date="2018" name="Sci. Rep.">
        <title>Comparative genomics provides insights into the lifestyle and reveals functional heterogeneity of dark septate endophytic fungi.</title>
        <authorList>
            <person name="Knapp D.G."/>
            <person name="Nemeth J.B."/>
            <person name="Barry K."/>
            <person name="Hainaut M."/>
            <person name="Henrissat B."/>
            <person name="Johnson J."/>
            <person name="Kuo A."/>
            <person name="Lim J.H.P."/>
            <person name="Lipzen A."/>
            <person name="Nolan M."/>
            <person name="Ohm R.A."/>
            <person name="Tamas L."/>
            <person name="Grigoriev I.V."/>
            <person name="Spatafora J.W."/>
            <person name="Nagy L.G."/>
            <person name="Kovacs G.M."/>
        </authorList>
    </citation>
    <scope>NUCLEOTIDE SEQUENCE [LARGE SCALE GENOMIC DNA]</scope>
    <source>
        <strain evidence="3 4">DSE2036</strain>
    </source>
</reference>
<keyword evidence="4" id="KW-1185">Reference proteome</keyword>
<dbReference type="SMART" id="SM00849">
    <property type="entry name" value="Lactamase_B"/>
    <property type="match status" value="1"/>
</dbReference>
<dbReference type="GO" id="GO:0070813">
    <property type="term" value="P:hydrogen sulfide metabolic process"/>
    <property type="evidence" value="ECO:0007669"/>
    <property type="project" value="TreeGrafter"/>
</dbReference>
<dbReference type="GO" id="GO:0050313">
    <property type="term" value="F:sulfur dioxygenase activity"/>
    <property type="evidence" value="ECO:0007669"/>
    <property type="project" value="InterPro"/>
</dbReference>
<dbReference type="Pfam" id="PF00753">
    <property type="entry name" value="Lactamase_B"/>
    <property type="match status" value="1"/>
</dbReference>
<dbReference type="InterPro" id="IPR001279">
    <property type="entry name" value="Metallo-B-lactamas"/>
</dbReference>
<dbReference type="Proteomes" id="UP000244855">
    <property type="component" value="Unassembled WGS sequence"/>
</dbReference>
<protein>
    <submittedName>
        <fullName evidence="3">Putative metallo-beta-lactamase domain protein</fullName>
    </submittedName>
</protein>
<accession>A0A2V1DBA7</accession>
<dbReference type="PANTHER" id="PTHR43084">
    <property type="entry name" value="PERSULFIDE DIOXYGENASE ETHE1"/>
    <property type="match status" value="1"/>
</dbReference>
<evidence type="ECO:0000256" key="1">
    <source>
        <dbReference type="ARBA" id="ARBA00022723"/>
    </source>
</evidence>
<dbReference type="STRING" id="97972.A0A2V1DBA7"/>